<proteinExistence type="predicted"/>
<dbReference type="PANTHER" id="PTHR47074:SF48">
    <property type="entry name" value="POLYNUCLEOTIDYL TRANSFERASE, RIBONUCLEASE H-LIKE SUPERFAMILY PROTEIN"/>
    <property type="match status" value="1"/>
</dbReference>
<accession>A0AA88WHU9</accession>
<dbReference type="CDD" id="cd06222">
    <property type="entry name" value="RNase_H_like"/>
    <property type="match status" value="1"/>
</dbReference>
<dbReference type="GO" id="GO:0004523">
    <property type="term" value="F:RNA-DNA hybrid ribonuclease activity"/>
    <property type="evidence" value="ECO:0007669"/>
    <property type="project" value="InterPro"/>
</dbReference>
<dbReference type="EMBL" id="JAVXUP010000464">
    <property type="protein sequence ID" value="KAK3027367.1"/>
    <property type="molecule type" value="Genomic_DNA"/>
</dbReference>
<protein>
    <recommendedName>
        <fullName evidence="1">RNase H type-1 domain-containing protein</fullName>
    </recommendedName>
</protein>
<sequence length="154" mass="17018">MSGCYTTTTRKTIKLLKEINKIGLGAVVRDLSGMSKRVNDMTCPMTAEALTALVGIKLAQKLECQRLCIEGDVANIISAPKSRETNLSKIGHIVDDIKKLVDSFQGVQISQIKRTGNKVAHSFAKEALFVHDMRYWRDVAPDFVVSILLKDVPT</sequence>
<dbReference type="Proteomes" id="UP001188597">
    <property type="component" value="Unassembled WGS sequence"/>
</dbReference>
<reference evidence="2" key="1">
    <citation type="submission" date="2022-12" db="EMBL/GenBank/DDBJ databases">
        <title>Draft genome assemblies for two species of Escallonia (Escalloniales).</title>
        <authorList>
            <person name="Chanderbali A."/>
            <person name="Dervinis C."/>
            <person name="Anghel I."/>
            <person name="Soltis D."/>
            <person name="Soltis P."/>
            <person name="Zapata F."/>
        </authorList>
    </citation>
    <scope>NUCLEOTIDE SEQUENCE</scope>
    <source>
        <strain evidence="2">UCBG64.0493</strain>
        <tissue evidence="2">Leaf</tissue>
    </source>
</reference>
<gene>
    <name evidence="2" type="ORF">RJ639_040966</name>
</gene>
<dbReference type="AlphaFoldDB" id="A0AA88WHU9"/>
<dbReference type="InterPro" id="IPR002156">
    <property type="entry name" value="RNaseH_domain"/>
</dbReference>
<comment type="caution">
    <text evidence="2">The sequence shown here is derived from an EMBL/GenBank/DDBJ whole genome shotgun (WGS) entry which is preliminary data.</text>
</comment>
<feature type="domain" description="RNase H type-1" evidence="1">
    <location>
        <begin position="23"/>
        <end position="127"/>
    </location>
</feature>
<organism evidence="2 3">
    <name type="scientific">Escallonia herrerae</name>
    <dbReference type="NCBI Taxonomy" id="1293975"/>
    <lineage>
        <taxon>Eukaryota</taxon>
        <taxon>Viridiplantae</taxon>
        <taxon>Streptophyta</taxon>
        <taxon>Embryophyta</taxon>
        <taxon>Tracheophyta</taxon>
        <taxon>Spermatophyta</taxon>
        <taxon>Magnoliopsida</taxon>
        <taxon>eudicotyledons</taxon>
        <taxon>Gunneridae</taxon>
        <taxon>Pentapetalae</taxon>
        <taxon>asterids</taxon>
        <taxon>campanulids</taxon>
        <taxon>Escalloniales</taxon>
        <taxon>Escalloniaceae</taxon>
        <taxon>Escallonia</taxon>
    </lineage>
</organism>
<name>A0AA88WHU9_9ASTE</name>
<dbReference type="PANTHER" id="PTHR47074">
    <property type="entry name" value="BNAC02G40300D PROTEIN"/>
    <property type="match status" value="1"/>
</dbReference>
<dbReference type="GO" id="GO:0003676">
    <property type="term" value="F:nucleic acid binding"/>
    <property type="evidence" value="ECO:0007669"/>
    <property type="project" value="InterPro"/>
</dbReference>
<dbReference type="Gene3D" id="3.30.420.10">
    <property type="entry name" value="Ribonuclease H-like superfamily/Ribonuclease H"/>
    <property type="match status" value="1"/>
</dbReference>
<evidence type="ECO:0000313" key="3">
    <source>
        <dbReference type="Proteomes" id="UP001188597"/>
    </source>
</evidence>
<dbReference type="InterPro" id="IPR044730">
    <property type="entry name" value="RNase_H-like_dom_plant"/>
</dbReference>
<dbReference type="InterPro" id="IPR052929">
    <property type="entry name" value="RNase_H-like_EbsB-rel"/>
</dbReference>
<dbReference type="Pfam" id="PF13456">
    <property type="entry name" value="RVT_3"/>
    <property type="match status" value="1"/>
</dbReference>
<evidence type="ECO:0000313" key="2">
    <source>
        <dbReference type="EMBL" id="KAK3027367.1"/>
    </source>
</evidence>
<evidence type="ECO:0000259" key="1">
    <source>
        <dbReference type="Pfam" id="PF13456"/>
    </source>
</evidence>
<keyword evidence="3" id="KW-1185">Reference proteome</keyword>
<dbReference type="InterPro" id="IPR012337">
    <property type="entry name" value="RNaseH-like_sf"/>
</dbReference>
<dbReference type="InterPro" id="IPR036397">
    <property type="entry name" value="RNaseH_sf"/>
</dbReference>
<dbReference type="SUPFAM" id="SSF53098">
    <property type="entry name" value="Ribonuclease H-like"/>
    <property type="match status" value="1"/>
</dbReference>